<dbReference type="EMBL" id="JBHUIJ010000002">
    <property type="protein sequence ID" value="MFD2236169.1"/>
    <property type="molecule type" value="Genomic_DNA"/>
</dbReference>
<dbReference type="RefSeq" id="WP_209735873.1">
    <property type="nucleotide sequence ID" value="NZ_CP072611.1"/>
</dbReference>
<gene>
    <name evidence="2" type="ORF">ACFSKQ_01675</name>
</gene>
<evidence type="ECO:0000313" key="2">
    <source>
        <dbReference type="EMBL" id="MFD2236169.1"/>
    </source>
</evidence>
<proteinExistence type="predicted"/>
<comment type="caution">
    <text evidence="2">The sequence shown here is derived from an EMBL/GenBank/DDBJ whole genome shotgun (WGS) entry which is preliminary data.</text>
</comment>
<evidence type="ECO:0000313" key="3">
    <source>
        <dbReference type="Proteomes" id="UP001597371"/>
    </source>
</evidence>
<organism evidence="2 3">
    <name type="scientific">Aureimonas populi</name>
    <dbReference type="NCBI Taxonomy" id="1701758"/>
    <lineage>
        <taxon>Bacteria</taxon>
        <taxon>Pseudomonadati</taxon>
        <taxon>Pseudomonadota</taxon>
        <taxon>Alphaproteobacteria</taxon>
        <taxon>Hyphomicrobiales</taxon>
        <taxon>Aurantimonadaceae</taxon>
        <taxon>Aureimonas</taxon>
    </lineage>
</organism>
<name>A0ABW5CFY1_9HYPH</name>
<keyword evidence="3" id="KW-1185">Reference proteome</keyword>
<reference evidence="3" key="1">
    <citation type="journal article" date="2019" name="Int. J. Syst. Evol. Microbiol.">
        <title>The Global Catalogue of Microorganisms (GCM) 10K type strain sequencing project: providing services to taxonomists for standard genome sequencing and annotation.</title>
        <authorList>
            <consortium name="The Broad Institute Genomics Platform"/>
            <consortium name="The Broad Institute Genome Sequencing Center for Infectious Disease"/>
            <person name="Wu L."/>
            <person name="Ma J."/>
        </authorList>
    </citation>
    <scope>NUCLEOTIDE SEQUENCE [LARGE SCALE GENOMIC DNA]</scope>
    <source>
        <strain evidence="3">ZS-35-S2</strain>
    </source>
</reference>
<dbReference type="NCBIfam" id="NF041886">
    <property type="entry name" value="Rmf_CrpP_fam"/>
    <property type="match status" value="1"/>
</dbReference>
<dbReference type="Proteomes" id="UP001597371">
    <property type="component" value="Unassembled WGS sequence"/>
</dbReference>
<evidence type="ECO:0000256" key="1">
    <source>
        <dbReference type="SAM" id="MobiDB-lite"/>
    </source>
</evidence>
<sequence>MARSPTVQTVFKEGKDAHERGLLRSQVPYKRGSARRDEWLLGWDVVLKARQGQTGQLRARADAVPLDAPELADDRSEDAGILGDLPRQN</sequence>
<feature type="region of interest" description="Disordered" evidence="1">
    <location>
        <begin position="70"/>
        <end position="89"/>
    </location>
</feature>
<protein>
    <submittedName>
        <fullName evidence="2">Rmf/CrpP family protein</fullName>
    </submittedName>
</protein>
<accession>A0ABW5CFY1</accession>